<proteinExistence type="predicted"/>
<dbReference type="EMBL" id="LXSQ01000006">
    <property type="protein sequence ID" value="OAM44348.1"/>
    <property type="molecule type" value="Genomic_DNA"/>
</dbReference>
<keyword evidence="3" id="KW-1185">Reference proteome</keyword>
<evidence type="ECO:0000313" key="3">
    <source>
        <dbReference type="Proteomes" id="UP000077726"/>
    </source>
</evidence>
<evidence type="ECO:0000313" key="2">
    <source>
        <dbReference type="EMBL" id="OAM44348.1"/>
    </source>
</evidence>
<accession>A0A1B6W178</accession>
<dbReference type="RefSeq" id="WP_064088978.1">
    <property type="nucleotide sequence ID" value="NZ_LXSQ01000006.1"/>
</dbReference>
<organism evidence="2 3">
    <name type="scientific">Eikenella halliae</name>
    <dbReference type="NCBI Taxonomy" id="1795832"/>
    <lineage>
        <taxon>Bacteria</taxon>
        <taxon>Pseudomonadati</taxon>
        <taxon>Pseudomonadota</taxon>
        <taxon>Betaproteobacteria</taxon>
        <taxon>Neisseriales</taxon>
        <taxon>Neisseriaceae</taxon>
        <taxon>Eikenella</taxon>
    </lineage>
</organism>
<dbReference type="AlphaFoldDB" id="A0A1B6W178"/>
<keyword evidence="1" id="KW-0472">Membrane</keyword>
<dbReference type="OrthoDB" id="8613038at2"/>
<sequence length="203" mass="23147">MPETLTYSYTVPPTPEEYLKGAYAQMRYFCKTAPRKYSPLPCFYLPLIIIILAMSFLLFRNQTQLSALLEECYLDEGTLGSIIHANTTAANIVAVGFLLIYVISSIFNRRILKYIYRHSYLLHESRFTADSAGCRQIYPQQHESWFGWTTLDSVQTVKGDILLIFGSAFIVLPHSIFADEAEKQGFIEQITAWQQAAQKQPAP</sequence>
<gene>
    <name evidence="2" type="ORF">A7Q00_02010</name>
</gene>
<reference evidence="3" key="1">
    <citation type="submission" date="2016-05" db="EMBL/GenBank/DDBJ databases">
        <title>Draft genome of Corynebacterium afermentans subsp. afermentans LCDC 88199T.</title>
        <authorList>
            <person name="Bernier A.-M."/>
            <person name="Bernard K."/>
        </authorList>
    </citation>
    <scope>NUCLEOTIDE SEQUENCE [LARGE SCALE GENOMIC DNA]</scope>
    <source>
        <strain evidence="3">NML130454</strain>
    </source>
</reference>
<dbReference type="Proteomes" id="UP000077726">
    <property type="component" value="Unassembled WGS sequence"/>
</dbReference>
<evidence type="ECO:0000256" key="1">
    <source>
        <dbReference type="SAM" id="Phobius"/>
    </source>
</evidence>
<feature type="transmembrane region" description="Helical" evidence="1">
    <location>
        <begin position="41"/>
        <end position="59"/>
    </location>
</feature>
<keyword evidence="1" id="KW-1133">Transmembrane helix</keyword>
<evidence type="ECO:0008006" key="4">
    <source>
        <dbReference type="Google" id="ProtNLM"/>
    </source>
</evidence>
<feature type="transmembrane region" description="Helical" evidence="1">
    <location>
        <begin position="79"/>
        <end position="103"/>
    </location>
</feature>
<protein>
    <recommendedName>
        <fullName evidence="4">YcxB-like protein domain-containing protein</fullName>
    </recommendedName>
</protein>
<keyword evidence="1" id="KW-0812">Transmembrane</keyword>
<name>A0A1B6W178_9NEIS</name>
<comment type="caution">
    <text evidence="2">The sequence shown here is derived from an EMBL/GenBank/DDBJ whole genome shotgun (WGS) entry which is preliminary data.</text>
</comment>